<dbReference type="OrthoDB" id="3789924at2"/>
<dbReference type="EMBL" id="BJMN01000038">
    <property type="protein sequence ID" value="GEB59961.1"/>
    <property type="molecule type" value="Genomic_DNA"/>
</dbReference>
<evidence type="ECO:0000313" key="4">
    <source>
        <dbReference type="EMBL" id="GEB59961.1"/>
    </source>
</evidence>
<sequence>MRRFGLLRALSASLALLCAGLVLTAPRAQADTVSVSTAPPVRTYTYNMCGSGGTVECDVSAKGNEERYRTIVNETAAGVWNADYIFLVEVCRYQFDELATRLGTRGYTGRYAETVPAGGIGPYCADTGGRQTVPSYGMALFVRGVVVDQLDLVLDTKAAILQTVPGTPRQRVNAEDITSPCLKAWVQSRLTWSCSVHLWWGTPTVPAYPDPATADAVEDYDDSVNRNEVMVREADILAGKAKEWEDAGIPVVLGGDFNSSPWGDVLDRFYESGAGQGAYGRFAEADETDSERFQAPFTACTGVPAPSRCRSGAPTKSGVQKLDYTFFGSRYFRGEVGDVPAGPVAPTAGKVISDHLPIRGAAYWEDCGPYGATPGAVFRRDAVGGLYRYEGRANGESAALAKPCKVGTGWLGMKQVARQGTTLAAVDTAGNLWHYPAGTSDGSYSGGTGRHLAGTGFQNDNLLVAPGDFDGDGRADLITRDTSGNLWLHKGTGENSYAARVEIGDGTDWNTYKSLVSPGDFAPDVNEGAGRADLVGSDAAGGLWLHRRTSGGDLAARQAVGTGWQAYNAVVAPGDLNGDGNPDLISRDPGGGLYFFKGDGAGGHAARVKIGSSFPAGELLF</sequence>
<dbReference type="InterPro" id="IPR028994">
    <property type="entry name" value="Integrin_alpha_N"/>
</dbReference>
<dbReference type="RefSeq" id="WP_141299414.1">
    <property type="nucleotide sequence ID" value="NZ_BJMN01000038.1"/>
</dbReference>
<gene>
    <name evidence="4" type="ORF">SGA01_55660</name>
</gene>
<proteinExistence type="predicted"/>
<dbReference type="AlphaFoldDB" id="A0A4Y3RPZ6"/>
<dbReference type="PANTHER" id="PTHR46580:SF4">
    <property type="entry name" value="ATP_GTP-BINDING PROTEIN"/>
    <property type="match status" value="1"/>
</dbReference>
<comment type="caution">
    <text evidence="4">The sequence shown here is derived from an EMBL/GenBank/DDBJ whole genome shotgun (WGS) entry which is preliminary data.</text>
</comment>
<keyword evidence="5" id="KW-1185">Reference proteome</keyword>
<feature type="signal peptide" evidence="2">
    <location>
        <begin position="1"/>
        <end position="30"/>
    </location>
</feature>
<organism evidence="4 5">
    <name type="scientific">Streptomyces gardneri</name>
    <dbReference type="NCBI Taxonomy" id="66892"/>
    <lineage>
        <taxon>Bacteria</taxon>
        <taxon>Bacillati</taxon>
        <taxon>Actinomycetota</taxon>
        <taxon>Actinomycetes</taxon>
        <taxon>Kitasatosporales</taxon>
        <taxon>Streptomycetaceae</taxon>
        <taxon>Streptomyces</taxon>
    </lineage>
</organism>
<dbReference type="Gene3D" id="2.115.10.10">
    <property type="entry name" value="Tachylectin 2"/>
    <property type="match status" value="1"/>
</dbReference>
<evidence type="ECO:0000256" key="2">
    <source>
        <dbReference type="SAM" id="SignalP"/>
    </source>
</evidence>
<dbReference type="InterPro" id="IPR013517">
    <property type="entry name" value="FG-GAP"/>
</dbReference>
<feature type="domain" description="Endonuclease/exonuclease/phosphatase" evidence="3">
    <location>
        <begin position="45"/>
        <end position="355"/>
    </location>
</feature>
<dbReference type="GO" id="GO:0003824">
    <property type="term" value="F:catalytic activity"/>
    <property type="evidence" value="ECO:0007669"/>
    <property type="project" value="InterPro"/>
</dbReference>
<evidence type="ECO:0000259" key="3">
    <source>
        <dbReference type="Pfam" id="PF03372"/>
    </source>
</evidence>
<dbReference type="SUPFAM" id="SSF69318">
    <property type="entry name" value="Integrin alpha N-terminal domain"/>
    <property type="match status" value="1"/>
</dbReference>
<feature type="chain" id="PRO_5021260059" description="Endonuclease/exonuclease/phosphatase domain-containing protein" evidence="2">
    <location>
        <begin position="31"/>
        <end position="621"/>
    </location>
</feature>
<dbReference type="PANTHER" id="PTHR46580">
    <property type="entry name" value="SENSOR KINASE-RELATED"/>
    <property type="match status" value="1"/>
</dbReference>
<reference evidence="4 5" key="1">
    <citation type="submission" date="2019-06" db="EMBL/GenBank/DDBJ databases">
        <title>Whole genome shotgun sequence of Streptomyces gardneri NBRC 12865.</title>
        <authorList>
            <person name="Hosoyama A."/>
            <person name="Uohara A."/>
            <person name="Ohji S."/>
            <person name="Ichikawa N."/>
        </authorList>
    </citation>
    <scope>NUCLEOTIDE SEQUENCE [LARGE SCALE GENOMIC DNA]</scope>
    <source>
        <strain evidence="4 5">NBRC 12865</strain>
    </source>
</reference>
<evidence type="ECO:0000256" key="1">
    <source>
        <dbReference type="ARBA" id="ARBA00022729"/>
    </source>
</evidence>
<name>A0A4Y3RPZ6_9ACTN</name>
<dbReference type="Proteomes" id="UP000315226">
    <property type="component" value="Unassembled WGS sequence"/>
</dbReference>
<accession>A0A4Y3RPZ6</accession>
<keyword evidence="1 2" id="KW-0732">Signal</keyword>
<dbReference type="InterPro" id="IPR036691">
    <property type="entry name" value="Endo/exonu/phosph_ase_sf"/>
</dbReference>
<protein>
    <recommendedName>
        <fullName evidence="3">Endonuclease/exonuclease/phosphatase domain-containing protein</fullName>
    </recommendedName>
</protein>
<dbReference type="Gene3D" id="3.60.10.10">
    <property type="entry name" value="Endonuclease/exonuclease/phosphatase"/>
    <property type="match status" value="1"/>
</dbReference>
<dbReference type="InterPro" id="IPR005135">
    <property type="entry name" value="Endo/exonuclease/phosphatase"/>
</dbReference>
<dbReference type="Pfam" id="PF03372">
    <property type="entry name" value="Exo_endo_phos"/>
    <property type="match status" value="1"/>
</dbReference>
<evidence type="ECO:0000313" key="5">
    <source>
        <dbReference type="Proteomes" id="UP000315226"/>
    </source>
</evidence>
<dbReference type="SUPFAM" id="SSF56219">
    <property type="entry name" value="DNase I-like"/>
    <property type="match status" value="1"/>
</dbReference>
<dbReference type="Pfam" id="PF13517">
    <property type="entry name" value="FG-GAP_3"/>
    <property type="match status" value="1"/>
</dbReference>